<dbReference type="Proteomes" id="UP000423756">
    <property type="component" value="Unassembled WGS sequence"/>
</dbReference>
<dbReference type="EMBL" id="VZPX01000054">
    <property type="protein sequence ID" value="KAB0475125.1"/>
    <property type="molecule type" value="Genomic_DNA"/>
</dbReference>
<reference evidence="1 2" key="1">
    <citation type="submission" date="2019-09" db="EMBL/GenBank/DDBJ databases">
        <title>Draft genome sequences of 48 bacterial type strains from the CCUG.</title>
        <authorList>
            <person name="Tunovic T."/>
            <person name="Pineiro-Iglesias B."/>
            <person name="Unosson C."/>
            <person name="Inganas E."/>
            <person name="Ohlen M."/>
            <person name="Cardew S."/>
            <person name="Jensie-Markopoulos S."/>
            <person name="Salva-Serra F."/>
            <person name="Jaen-Luchoro D."/>
            <person name="Karlsson R."/>
            <person name="Svensson-Stadler L."/>
            <person name="Chun J."/>
            <person name="Moore E."/>
        </authorList>
    </citation>
    <scope>NUCLEOTIDE SEQUENCE [LARGE SCALE GENOMIC DNA]</scope>
    <source>
        <strain evidence="1 2">CCUG 48643</strain>
    </source>
</reference>
<name>A0A7V7NQR1_9VIBR</name>
<accession>A0A7V7NQR1</accession>
<dbReference type="AlphaFoldDB" id="A0A7V7NQR1"/>
<protein>
    <submittedName>
        <fullName evidence="1">Uncharacterized protein</fullName>
    </submittedName>
</protein>
<gene>
    <name evidence="1" type="ORF">F7Q91_20420</name>
</gene>
<evidence type="ECO:0000313" key="2">
    <source>
        <dbReference type="Proteomes" id="UP000423756"/>
    </source>
</evidence>
<evidence type="ECO:0000313" key="1">
    <source>
        <dbReference type="EMBL" id="KAB0475125.1"/>
    </source>
</evidence>
<comment type="caution">
    <text evidence="1">The sequence shown here is derived from an EMBL/GenBank/DDBJ whole genome shotgun (WGS) entry which is preliminary data.</text>
</comment>
<organism evidence="1 2">
    <name type="scientific">Vibrio chagasii</name>
    <dbReference type="NCBI Taxonomy" id="170679"/>
    <lineage>
        <taxon>Bacteria</taxon>
        <taxon>Pseudomonadati</taxon>
        <taxon>Pseudomonadota</taxon>
        <taxon>Gammaproteobacteria</taxon>
        <taxon>Vibrionales</taxon>
        <taxon>Vibrionaceae</taxon>
        <taxon>Vibrio</taxon>
    </lineage>
</organism>
<sequence length="71" mass="8339">MIGDLNSGIKQFITVWRAGLYWRLYSFLNGRGLDARNKVHRTLTWCWASIYEEKKHVMTKEELVAAPKRAI</sequence>
<proteinExistence type="predicted"/>